<name>A0A927FE38_9BURK</name>
<dbReference type="Proteomes" id="UP000647424">
    <property type="component" value="Unassembled WGS sequence"/>
</dbReference>
<comment type="caution">
    <text evidence="3">The sequence shown here is derived from an EMBL/GenBank/DDBJ whole genome shotgun (WGS) entry which is preliminary data.</text>
</comment>
<evidence type="ECO:0000256" key="2">
    <source>
        <dbReference type="ARBA" id="ARBA00022525"/>
    </source>
</evidence>
<keyword evidence="4" id="KW-1185">Reference proteome</keyword>
<dbReference type="EMBL" id="JACYFT010000001">
    <property type="protein sequence ID" value="MBD8049710.1"/>
    <property type="molecule type" value="Genomic_DNA"/>
</dbReference>
<sequence>MALTLSTQTDLYRFFAIAFNAAPGVTYMNQLYAASESGMSVKDIVNAFTTKTEFTSTYPAFLTNAQFASNLIDNVVGASATDAAKTAAKTQVEAALTAGLSRGDVVYNIFNNLASLTGDATWGGTATLLANKVAYAKYYTETMLGGAEATPSLAALKAVLANVTAASSAAAADIAAVLNPAPAPANQTFTLTIGVDQVTGGAGNDTFSSNYDVINTAHTLSGLDALDGGAGNDTLNITDSAGGTVDVSLPTSVKSIETVNVQTTNTLSGNAADVSTWAGLTAANFSVKGAVQTLTVADTTALTASNAGGGLTVSHGLSQTVTTKGGALTASGSAGAVVATSNAQAGNNATVNGGTTVAFTGNDVTTGTVTIGTTTAPSGAVTVTSTGNYTDGANVTLGAITVKGGTTISVTQASGITAAESKAAVDDASNFTLTQSAVTITGTSATTAVTVTQDAAVTEVDDDTTGIGVIGVANGDVGVTDVNASSATKAGTITAVTLNSFGNATLNSGALATINLTGTGTSLTATQGALTTATTTTQALNVNGLTTTGTVTLDTDITTLNVNSSTAASTINSLVAAGATAVNVSGNANLTLTGQTLTAATQITNTSTGNLTLGSALGTATAYTGGTGNDVITLAASHAAAVTTGTGDDTVTIGGAFAAGGSVDAGAAGTDTLVLADTVAVTVSSSTTFAGLISNFERLSLTGTADADQTVDLANLDNLNYIKVAGVDTGNTLSLTNVASGVTLVANSGTAGTLLASLAVGSSSDVANVSVSASTAKTVTGLTLTGFETVNFATDDSATTATGIAHIVTTLTDANAKAITVAGDAGLTIGTFAGTALTSFDASGVTKGAVTFATANLAAAATLSGGAGNDSINASSAATAAVTLNGNDGNDTLTGGSKGDIINGGTGDDIAYGLGGADNLTGGTGADVFGYIVASPTNSNGVNQDTITDFVAGTDKIGLDGTSITYLGEANGYGAVLTSLTGSTPEAVLDTSTSTLYINLNSDNVLDTNDITIKLDGITDLAQSDFVGLALAAGSTITGSSGADVIMGLGGADTLNGNAGADTISAGAGADTITAGTGIDTITTGAGADIVIMNQVLTANRDIITDFTGGAGGDELRFDISDLGLAGGTEYVGAIGSVAVDSSEEILVLTGAGYATDEAAETAIAGRITTDGLDIVAVYFNTTDNTAHVIYDADAGVDGSGTAVLIGQLTNITTQAGLDAFTTANIGSQA</sequence>
<accession>A0A927FE38</accession>
<organism evidence="3 4">
    <name type="scientific">Limnohabitans radicicola</name>
    <dbReference type="NCBI Taxonomy" id="2771427"/>
    <lineage>
        <taxon>Bacteria</taxon>
        <taxon>Pseudomonadati</taxon>
        <taxon>Pseudomonadota</taxon>
        <taxon>Betaproteobacteria</taxon>
        <taxon>Burkholderiales</taxon>
        <taxon>Comamonadaceae</taxon>
        <taxon>Limnohabitans</taxon>
    </lineage>
</organism>
<proteinExistence type="predicted"/>
<evidence type="ECO:0000313" key="3">
    <source>
        <dbReference type="EMBL" id="MBD8049710.1"/>
    </source>
</evidence>
<dbReference type="GO" id="GO:0005509">
    <property type="term" value="F:calcium ion binding"/>
    <property type="evidence" value="ECO:0007669"/>
    <property type="project" value="InterPro"/>
</dbReference>
<gene>
    <name evidence="3" type="ORF">IC609_04065</name>
</gene>
<comment type="subcellular location">
    <subcellularLocation>
        <location evidence="1">Secreted</location>
    </subcellularLocation>
</comment>
<evidence type="ECO:0000313" key="4">
    <source>
        <dbReference type="Proteomes" id="UP000647424"/>
    </source>
</evidence>
<dbReference type="InterPro" id="IPR011049">
    <property type="entry name" value="Serralysin-like_metalloprot_C"/>
</dbReference>
<dbReference type="Gene3D" id="2.150.10.10">
    <property type="entry name" value="Serralysin-like metalloprotease, C-terminal"/>
    <property type="match status" value="2"/>
</dbReference>
<dbReference type="RefSeq" id="WP_191818159.1">
    <property type="nucleotide sequence ID" value="NZ_JACYFT010000001.1"/>
</dbReference>
<dbReference type="InterPro" id="IPR050557">
    <property type="entry name" value="RTX_toxin/Mannuronan_C5-epim"/>
</dbReference>
<dbReference type="PANTHER" id="PTHR38340:SF1">
    <property type="entry name" value="S-LAYER PROTEIN"/>
    <property type="match status" value="1"/>
</dbReference>
<dbReference type="Pfam" id="PF00353">
    <property type="entry name" value="HemolysinCabind"/>
    <property type="match status" value="5"/>
</dbReference>
<protein>
    <submittedName>
        <fullName evidence="3">Uncharacterized protein</fullName>
    </submittedName>
</protein>
<keyword evidence="2" id="KW-0964">Secreted</keyword>
<dbReference type="PANTHER" id="PTHR38340">
    <property type="entry name" value="S-LAYER PROTEIN"/>
    <property type="match status" value="1"/>
</dbReference>
<dbReference type="AlphaFoldDB" id="A0A927FE38"/>
<dbReference type="InterPro" id="IPR001343">
    <property type="entry name" value="Hemolysn_Ca-bd"/>
</dbReference>
<evidence type="ECO:0000256" key="1">
    <source>
        <dbReference type="ARBA" id="ARBA00004613"/>
    </source>
</evidence>
<dbReference type="PRINTS" id="PR00313">
    <property type="entry name" value="CABNDNGRPT"/>
</dbReference>
<dbReference type="GO" id="GO:0005576">
    <property type="term" value="C:extracellular region"/>
    <property type="evidence" value="ECO:0007669"/>
    <property type="project" value="UniProtKB-SubCell"/>
</dbReference>
<dbReference type="SUPFAM" id="SSF51120">
    <property type="entry name" value="beta-Roll"/>
    <property type="match status" value="2"/>
</dbReference>
<reference evidence="3" key="1">
    <citation type="submission" date="2020-09" db="EMBL/GenBank/DDBJ databases">
        <title>Genome seq and assembly of Limnohabitants sp.</title>
        <authorList>
            <person name="Chhetri G."/>
        </authorList>
    </citation>
    <scope>NUCLEOTIDE SEQUENCE</scope>
    <source>
        <strain evidence="3">JUR4</strain>
    </source>
</reference>